<proteinExistence type="predicted"/>
<name>A0A150GDL7_GONPE</name>
<dbReference type="PANTHER" id="PTHR46586">
    <property type="entry name" value="ANKYRIN REPEAT-CONTAINING PROTEIN"/>
    <property type="match status" value="1"/>
</dbReference>
<evidence type="ECO:0008006" key="3">
    <source>
        <dbReference type="Google" id="ProtNLM"/>
    </source>
</evidence>
<dbReference type="PANTHER" id="PTHR46586:SF3">
    <property type="entry name" value="ANKYRIN REPEAT-CONTAINING PROTEIN"/>
    <property type="match status" value="1"/>
</dbReference>
<dbReference type="InterPro" id="IPR052050">
    <property type="entry name" value="SecEffector_AnkRepeat"/>
</dbReference>
<evidence type="ECO:0000313" key="2">
    <source>
        <dbReference type="Proteomes" id="UP000075714"/>
    </source>
</evidence>
<dbReference type="SUPFAM" id="SSF140860">
    <property type="entry name" value="Pseudo ankyrin repeat-like"/>
    <property type="match status" value="1"/>
</dbReference>
<gene>
    <name evidence="1" type="ORF">GPECTOR_31g296</name>
</gene>
<dbReference type="Gene3D" id="1.25.40.20">
    <property type="entry name" value="Ankyrin repeat-containing domain"/>
    <property type="match status" value="1"/>
</dbReference>
<accession>A0A150GDL7</accession>
<dbReference type="InterPro" id="IPR036770">
    <property type="entry name" value="Ankyrin_rpt-contain_sf"/>
</dbReference>
<protein>
    <recommendedName>
        <fullName evidence="3">Ankyrin repeat domain-containing protein</fullName>
    </recommendedName>
</protein>
<sequence>MAAEAVEHAAGYAATSAAWRRRARLGPLAAAAGSRTPDWAAKVEWLEAQGLAQDGGRLQYRRRRIVRRRPAAATGNVAAVRFALEAASCGLEAAAAGADAASAAAAAGHVAVLEALREAGIGMRPWFVACEAAGGGHLSVLFWLESTVLGAAGEVEEEEEFEEAVAAAPRWHFSCPHVVACAARSGRPEVLAWLRERGCPWDEQAVTNAAEAGSAEALEWLAERGCPMPSSGEPYVAAARNGDLQTLACLRRLGCPWGPAQDAFTRCVFQEGGEGGCALPVLAYLLEAGCPVEWGAALRMARLRRRRELRRGGGCGAGSGGWSSIGGAGAVLAWLEAQKSSRQASRSSQGNGA</sequence>
<dbReference type="OrthoDB" id="549039at2759"/>
<dbReference type="AlphaFoldDB" id="A0A150GDL7"/>
<dbReference type="Proteomes" id="UP000075714">
    <property type="component" value="Unassembled WGS sequence"/>
</dbReference>
<evidence type="ECO:0000313" key="1">
    <source>
        <dbReference type="EMBL" id="KXZ47934.1"/>
    </source>
</evidence>
<organism evidence="1 2">
    <name type="scientific">Gonium pectorale</name>
    <name type="common">Green alga</name>
    <dbReference type="NCBI Taxonomy" id="33097"/>
    <lineage>
        <taxon>Eukaryota</taxon>
        <taxon>Viridiplantae</taxon>
        <taxon>Chlorophyta</taxon>
        <taxon>core chlorophytes</taxon>
        <taxon>Chlorophyceae</taxon>
        <taxon>CS clade</taxon>
        <taxon>Chlamydomonadales</taxon>
        <taxon>Volvocaceae</taxon>
        <taxon>Gonium</taxon>
    </lineage>
</organism>
<dbReference type="EMBL" id="LSYV01000032">
    <property type="protein sequence ID" value="KXZ47934.1"/>
    <property type="molecule type" value="Genomic_DNA"/>
</dbReference>
<reference evidence="2" key="1">
    <citation type="journal article" date="2016" name="Nat. Commun.">
        <title>The Gonium pectorale genome demonstrates co-option of cell cycle regulation during the evolution of multicellularity.</title>
        <authorList>
            <person name="Hanschen E.R."/>
            <person name="Marriage T.N."/>
            <person name="Ferris P.J."/>
            <person name="Hamaji T."/>
            <person name="Toyoda A."/>
            <person name="Fujiyama A."/>
            <person name="Neme R."/>
            <person name="Noguchi H."/>
            <person name="Minakuchi Y."/>
            <person name="Suzuki M."/>
            <person name="Kawai-Toyooka H."/>
            <person name="Smith D.R."/>
            <person name="Sparks H."/>
            <person name="Anderson J."/>
            <person name="Bakaric R."/>
            <person name="Luria V."/>
            <person name="Karger A."/>
            <person name="Kirschner M.W."/>
            <person name="Durand P.M."/>
            <person name="Michod R.E."/>
            <person name="Nozaki H."/>
            <person name="Olson B.J."/>
        </authorList>
    </citation>
    <scope>NUCLEOTIDE SEQUENCE [LARGE SCALE GENOMIC DNA]</scope>
    <source>
        <strain evidence="2">NIES-2863</strain>
    </source>
</reference>
<comment type="caution">
    <text evidence="1">The sequence shown here is derived from an EMBL/GenBank/DDBJ whole genome shotgun (WGS) entry which is preliminary data.</text>
</comment>
<keyword evidence="2" id="KW-1185">Reference proteome</keyword>